<evidence type="ECO:0000259" key="5">
    <source>
        <dbReference type="PROSITE" id="PS50931"/>
    </source>
</evidence>
<dbReference type="SUPFAM" id="SSF53850">
    <property type="entry name" value="Periplasmic binding protein-like II"/>
    <property type="match status" value="1"/>
</dbReference>
<reference evidence="6 7" key="1">
    <citation type="journal article" date="2005" name="Genome Res.">
        <title>Comparative and functional genomic analyses of the pathogenicity of phytopathogen Xanthomonas campestris pv. campestris.</title>
        <authorList>
            <person name="Qian W."/>
            <person name="Jia Y."/>
            <person name="Ren S.X."/>
            <person name="He Y.Q."/>
            <person name="Feng J.X."/>
            <person name="Lu L.F."/>
            <person name="Sun Q."/>
            <person name="Ying G."/>
            <person name="Tang D.J."/>
            <person name="Tang H."/>
            <person name="Wu W."/>
            <person name="Hao P."/>
            <person name="Wang L."/>
            <person name="Jiang B.L."/>
            <person name="Zeng S."/>
            <person name="Gu W.Y."/>
            <person name="Lu G."/>
            <person name="Rong L."/>
            <person name="Tian Y."/>
            <person name="Yao Z."/>
            <person name="Fu G."/>
            <person name="Chen B."/>
            <person name="Fang R."/>
            <person name="Qiang B."/>
            <person name="Chen Z."/>
            <person name="Zhao G.P."/>
            <person name="Tang J.L."/>
            <person name="He C."/>
        </authorList>
    </citation>
    <scope>NUCLEOTIDE SEQUENCE [LARGE SCALE GENOMIC DNA]</scope>
    <source>
        <strain evidence="6 7">8004</strain>
    </source>
</reference>
<dbReference type="InterPro" id="IPR005119">
    <property type="entry name" value="LysR_subst-bd"/>
</dbReference>
<sequence>MPTSLPPLAALRAFEAAARLQSVSRAADALHVTHGAISRHVRSLEQLLGTALFTRQGRGLVLTAAGTRLRDATSEGFALIADTWADLASPRNEAPLVLGCSGSLLARWVIPRLGRLQRDLPDLRVHLSANEQPPGPDLDGLDAALLLDTPPWPGDWQVHELGVEWIGPVLSPQSPLATQLAGQPPHALLAHPLLHTRSRPQAWPDWAQAHGIPADSLRFGTEFEHLMYLLEAAAAGLGVAIAPQSLVAADLAAGRLVAPWGFTPTRGRWGLCAARRNPDPRIAQLAGWLRGELAADQP</sequence>
<dbReference type="Gene3D" id="1.10.10.10">
    <property type="entry name" value="Winged helix-like DNA-binding domain superfamily/Winged helix DNA-binding domain"/>
    <property type="match status" value="1"/>
</dbReference>
<keyword evidence="2" id="KW-0805">Transcription regulation</keyword>
<dbReference type="Pfam" id="PF03466">
    <property type="entry name" value="LysR_substrate"/>
    <property type="match status" value="1"/>
</dbReference>
<comment type="similarity">
    <text evidence="1">Belongs to the LysR transcriptional regulatory family.</text>
</comment>
<dbReference type="GO" id="GO:0006351">
    <property type="term" value="P:DNA-templated transcription"/>
    <property type="evidence" value="ECO:0007669"/>
    <property type="project" value="TreeGrafter"/>
</dbReference>
<dbReference type="InterPro" id="IPR000847">
    <property type="entry name" value="LysR_HTH_N"/>
</dbReference>
<dbReference type="PANTHER" id="PTHR30537:SF74">
    <property type="entry name" value="HTH-TYPE TRANSCRIPTIONAL REGULATOR TRPI"/>
    <property type="match status" value="1"/>
</dbReference>
<dbReference type="RefSeq" id="WP_011037674.1">
    <property type="nucleotide sequence ID" value="NC_007086.1"/>
</dbReference>
<dbReference type="PANTHER" id="PTHR30537">
    <property type="entry name" value="HTH-TYPE TRANSCRIPTIONAL REGULATOR"/>
    <property type="match status" value="1"/>
</dbReference>
<evidence type="ECO:0000256" key="3">
    <source>
        <dbReference type="ARBA" id="ARBA00023125"/>
    </source>
</evidence>
<dbReference type="FunFam" id="3.40.190.10:FF:000017">
    <property type="entry name" value="Glycine cleavage system transcriptional activator"/>
    <property type="match status" value="1"/>
</dbReference>
<dbReference type="SUPFAM" id="SSF46785">
    <property type="entry name" value="Winged helix' DNA-binding domain"/>
    <property type="match status" value="1"/>
</dbReference>
<keyword evidence="3" id="KW-0238">DNA-binding</keyword>
<dbReference type="PRINTS" id="PR00039">
    <property type="entry name" value="HTHLYSR"/>
</dbReference>
<dbReference type="Proteomes" id="UP000000420">
    <property type="component" value="Chromosome"/>
</dbReference>
<evidence type="ECO:0000256" key="4">
    <source>
        <dbReference type="ARBA" id="ARBA00023163"/>
    </source>
</evidence>
<dbReference type="GO" id="GO:0043565">
    <property type="term" value="F:sequence-specific DNA binding"/>
    <property type="evidence" value="ECO:0007669"/>
    <property type="project" value="TreeGrafter"/>
</dbReference>
<dbReference type="Gene3D" id="3.40.190.10">
    <property type="entry name" value="Periplasmic binding protein-like II"/>
    <property type="match status" value="2"/>
</dbReference>
<dbReference type="EMBL" id="CP000050">
    <property type="protein sequence ID" value="AAY48640.1"/>
    <property type="molecule type" value="Genomic_DNA"/>
</dbReference>
<dbReference type="AlphaFoldDB" id="A0A0H2X5T8"/>
<proteinExistence type="inferred from homology"/>
<dbReference type="Pfam" id="PF00126">
    <property type="entry name" value="HTH_1"/>
    <property type="match status" value="1"/>
</dbReference>
<evidence type="ECO:0000313" key="6">
    <source>
        <dbReference type="EMBL" id="AAY48640.1"/>
    </source>
</evidence>
<dbReference type="InterPro" id="IPR036388">
    <property type="entry name" value="WH-like_DNA-bd_sf"/>
</dbReference>
<feature type="domain" description="HTH lysR-type" evidence="5">
    <location>
        <begin position="6"/>
        <end position="63"/>
    </location>
</feature>
<gene>
    <name evidence="6" type="ordered locus">XC_1574</name>
</gene>
<dbReference type="HOGENOM" id="CLU_039613_37_2_6"/>
<dbReference type="KEGG" id="xcb:XC_1574"/>
<evidence type="ECO:0000256" key="1">
    <source>
        <dbReference type="ARBA" id="ARBA00009437"/>
    </source>
</evidence>
<protein>
    <submittedName>
        <fullName evidence="6">Transcriptional regulator</fullName>
    </submittedName>
</protein>
<dbReference type="InterPro" id="IPR058163">
    <property type="entry name" value="LysR-type_TF_proteobact-type"/>
</dbReference>
<name>A0A0H2X5T8_XANC8</name>
<evidence type="ECO:0000256" key="2">
    <source>
        <dbReference type="ARBA" id="ARBA00023015"/>
    </source>
</evidence>
<dbReference type="InterPro" id="IPR036390">
    <property type="entry name" value="WH_DNA-bd_sf"/>
</dbReference>
<dbReference type="GO" id="GO:0003700">
    <property type="term" value="F:DNA-binding transcription factor activity"/>
    <property type="evidence" value="ECO:0007669"/>
    <property type="project" value="InterPro"/>
</dbReference>
<accession>A0A0H2X5T8</accession>
<evidence type="ECO:0000313" key="7">
    <source>
        <dbReference type="Proteomes" id="UP000000420"/>
    </source>
</evidence>
<dbReference type="PROSITE" id="PS50931">
    <property type="entry name" value="HTH_LYSR"/>
    <property type="match status" value="1"/>
</dbReference>
<keyword evidence="4" id="KW-0804">Transcription</keyword>
<dbReference type="GeneID" id="58012850"/>
<organism evidence="6 7">
    <name type="scientific">Xanthomonas campestris pv. campestris (strain 8004)</name>
    <dbReference type="NCBI Taxonomy" id="314565"/>
    <lineage>
        <taxon>Bacteria</taxon>
        <taxon>Pseudomonadati</taxon>
        <taxon>Pseudomonadota</taxon>
        <taxon>Gammaproteobacteria</taxon>
        <taxon>Lysobacterales</taxon>
        <taxon>Lysobacteraceae</taxon>
        <taxon>Xanthomonas</taxon>
    </lineage>
</organism>